<dbReference type="OrthoDB" id="10021149at2"/>
<dbReference type="InParanoid" id="H8MV74"/>
<sequence>MPKSVDRKVAQVEIPKRLTRLGLQGSLSFDDALDQMLNRWVAIPETCSVTAILMAHATDDYLTVQLRETLERHDGTRDVQVVPNCGGPSQGFIRDPFIVGACLDPVGQDLRLCLVGDAEGWEEHPVLKDLQGMQTPMAFGGGKEEGGNFMVTPATRKCPRGLILIGGEKSGSKSDPTAPRLALQPVLRIDVSGTHVSHTDERVAFVGGHGAKDWAMVVPSNVLGKSLLKAANASHGTQDVPDTWLWCSRGFTIGAHLNARNPQMTRQYRTFCEEKSTQHRHAGERGRHEEVSLENAHAILEKLGEKASKRLMLFPDLPGVHPCSVNLLNVNGLVVVPRQHAYRVSPVAAVDILHEAFQGIAKHGPCVKLLAKKDIAREVSTLAERYPTLPFYLRPGESMTWEDAAKTCTLAKDRTDPSVREVLDALKVPPGERGNTIVGPRVLQIPAQGTVDILEAFIFVSLRTLELDCAFVDTSHLCQYGGNLHCATNRLPNLDALGWDVDDLGAELLG</sequence>
<dbReference type="AlphaFoldDB" id="H8MV74"/>
<keyword evidence="2" id="KW-1185">Reference proteome</keyword>
<evidence type="ECO:0000313" key="1">
    <source>
        <dbReference type="EMBL" id="AFE04051.1"/>
    </source>
</evidence>
<evidence type="ECO:0008006" key="3">
    <source>
        <dbReference type="Google" id="ProtNLM"/>
    </source>
</evidence>
<dbReference type="Proteomes" id="UP000007587">
    <property type="component" value="Chromosome"/>
</dbReference>
<evidence type="ECO:0000313" key="2">
    <source>
        <dbReference type="Proteomes" id="UP000007587"/>
    </source>
</evidence>
<name>H8MV74_CORCM</name>
<protein>
    <recommendedName>
        <fullName evidence="3">Protein-arginine deiminase C-terminal domain-containing protein</fullName>
    </recommendedName>
</protein>
<dbReference type="Gene3D" id="3.75.10.10">
    <property type="entry name" value="L-arginine/glycine Amidinotransferase, Chain A"/>
    <property type="match status" value="1"/>
</dbReference>
<organism evidence="1 2">
    <name type="scientific">Corallococcus coralloides (strain ATCC 25202 / DSM 2259 / NBRC 100086 / M2)</name>
    <name type="common">Myxococcus coralloides</name>
    <dbReference type="NCBI Taxonomy" id="1144275"/>
    <lineage>
        <taxon>Bacteria</taxon>
        <taxon>Pseudomonadati</taxon>
        <taxon>Myxococcota</taxon>
        <taxon>Myxococcia</taxon>
        <taxon>Myxococcales</taxon>
        <taxon>Cystobacterineae</taxon>
        <taxon>Myxococcaceae</taxon>
        <taxon>Corallococcus</taxon>
    </lineage>
</organism>
<dbReference type="SUPFAM" id="SSF55909">
    <property type="entry name" value="Pentein"/>
    <property type="match status" value="1"/>
</dbReference>
<dbReference type="EMBL" id="CP003389">
    <property type="protein sequence ID" value="AFE04051.1"/>
    <property type="molecule type" value="Genomic_DNA"/>
</dbReference>
<dbReference type="HOGENOM" id="CLU_533929_0_0_7"/>
<accession>H8MV74</accession>
<reference evidence="1 2" key="1">
    <citation type="journal article" date="2012" name="J. Bacteriol.">
        <title>Complete Genome Sequence of the Fruiting Myxobacterium Corallococcus coralloides DSM 2259.</title>
        <authorList>
            <person name="Huntley S."/>
            <person name="Zhang Y."/>
            <person name="Treuner-Lange A."/>
            <person name="Kneip S."/>
            <person name="Sensen C.W."/>
            <person name="Sogaard-Andersen L."/>
        </authorList>
    </citation>
    <scope>NUCLEOTIDE SEQUENCE [LARGE SCALE GENOMIC DNA]</scope>
    <source>
        <strain evidence="2">ATCC 25202 / DSM 2259 / NBRC 100086 / M2</strain>
    </source>
</reference>
<dbReference type="STRING" id="1144275.COCOR_01423"/>
<reference evidence="2" key="2">
    <citation type="submission" date="2012-03" db="EMBL/GenBank/DDBJ databases">
        <title>Genome sequence of the fruiting myxobacterium Corallococcus coralloides DSM 2259.</title>
        <authorList>
            <person name="Huntley S."/>
            <person name="Zhang Y."/>
            <person name="Treuner-Lange A."/>
            <person name="Sensen C.W."/>
            <person name="Sogaard-Andersen L."/>
        </authorList>
    </citation>
    <scope>NUCLEOTIDE SEQUENCE [LARGE SCALE GENOMIC DNA]</scope>
    <source>
        <strain evidence="2">ATCC 25202 / DSM 2259 / NBRC 100086 / M2</strain>
    </source>
</reference>
<proteinExistence type="predicted"/>
<gene>
    <name evidence="1" type="ordered locus">COCOR_01423</name>
</gene>
<dbReference type="KEGG" id="ccx:COCOR_01423"/>
<dbReference type="RefSeq" id="WP_014394274.1">
    <property type="nucleotide sequence ID" value="NC_017030.1"/>
</dbReference>